<gene>
    <name evidence="1" type="ORF">ACFO6V_15970</name>
</gene>
<evidence type="ECO:0000313" key="2">
    <source>
        <dbReference type="Proteomes" id="UP001596011"/>
    </source>
</evidence>
<dbReference type="Gene3D" id="1.10.287.1060">
    <property type="entry name" value="ESAT-6-like"/>
    <property type="match status" value="1"/>
</dbReference>
<organism evidence="1 2">
    <name type="scientific">Promicromonospora alba</name>
    <dbReference type="NCBI Taxonomy" id="1616110"/>
    <lineage>
        <taxon>Bacteria</taxon>
        <taxon>Bacillati</taxon>
        <taxon>Actinomycetota</taxon>
        <taxon>Actinomycetes</taxon>
        <taxon>Micrococcales</taxon>
        <taxon>Promicromonosporaceae</taxon>
        <taxon>Promicromonospora</taxon>
    </lineage>
</organism>
<name>A0ABV9HHK1_9MICO</name>
<comment type="caution">
    <text evidence="1">The sequence shown here is derived from an EMBL/GenBank/DDBJ whole genome shotgun (WGS) entry which is preliminary data.</text>
</comment>
<keyword evidence="2" id="KW-1185">Reference proteome</keyword>
<sequence length="302" mass="30045">MGEVWGADLAQLRALAREFDTAAQTLDTAVSEVTSMLSSVDWLGPGGDQFRAEWDGHHAPAMRDVSTNLAEVRSKIERNADQQDETSNDYAGAGIGAAGAAAFAGASATGSGTVSGGGGDDGNWAKTVLDVVGDANWVATAGGLVHNGIELGARWAHGLWNVADALPGGWGGAIGTAGKAFAWGSVAFGAFQMGQGIGEGDYWMAGDGAISAGLGVGGLLVAAGLVSNPVGWAILGAGAAWAVADLLIDGNVTEVAWNAAKDVGGWVGDTAGDIADGVGDLAGDVLDAGGDLLDGAKDLLPW</sequence>
<dbReference type="InterPro" id="IPR036689">
    <property type="entry name" value="ESAT-6-like_sf"/>
</dbReference>
<evidence type="ECO:0000313" key="1">
    <source>
        <dbReference type="EMBL" id="MFC4629744.1"/>
    </source>
</evidence>
<protein>
    <submittedName>
        <fullName evidence="1">WXG100 family type VII secretion target</fullName>
    </submittedName>
</protein>
<dbReference type="EMBL" id="JBHSFI010000005">
    <property type="protein sequence ID" value="MFC4629744.1"/>
    <property type="molecule type" value="Genomic_DNA"/>
</dbReference>
<proteinExistence type="predicted"/>
<dbReference type="Proteomes" id="UP001596011">
    <property type="component" value="Unassembled WGS sequence"/>
</dbReference>
<dbReference type="SUPFAM" id="SSF140453">
    <property type="entry name" value="EsxAB dimer-like"/>
    <property type="match status" value="1"/>
</dbReference>
<accession>A0ABV9HHK1</accession>
<dbReference type="RefSeq" id="WP_377136872.1">
    <property type="nucleotide sequence ID" value="NZ_JBHSFI010000005.1"/>
</dbReference>
<reference evidence="2" key="1">
    <citation type="journal article" date="2019" name="Int. J. Syst. Evol. Microbiol.">
        <title>The Global Catalogue of Microorganisms (GCM) 10K type strain sequencing project: providing services to taxonomists for standard genome sequencing and annotation.</title>
        <authorList>
            <consortium name="The Broad Institute Genomics Platform"/>
            <consortium name="The Broad Institute Genome Sequencing Center for Infectious Disease"/>
            <person name="Wu L."/>
            <person name="Ma J."/>
        </authorList>
    </citation>
    <scope>NUCLEOTIDE SEQUENCE [LARGE SCALE GENOMIC DNA]</scope>
    <source>
        <strain evidence="2">CCUG 42722</strain>
    </source>
</reference>